<dbReference type="Gene3D" id="1.25.40.20">
    <property type="entry name" value="Ankyrin repeat-containing domain"/>
    <property type="match status" value="7"/>
</dbReference>
<evidence type="ECO:0000313" key="4">
    <source>
        <dbReference type="EnsemblMetazoa" id="XP_019849880.1"/>
    </source>
</evidence>
<dbReference type="SUPFAM" id="SSF48403">
    <property type="entry name" value="Ankyrin repeat"/>
    <property type="match status" value="3"/>
</dbReference>
<evidence type="ECO:0000256" key="2">
    <source>
        <dbReference type="ARBA" id="ARBA00023043"/>
    </source>
</evidence>
<accession>A0AAN0IYN5</accession>
<dbReference type="InterPro" id="IPR002110">
    <property type="entry name" value="Ankyrin_rpt"/>
</dbReference>
<feature type="repeat" description="ANK" evidence="3">
    <location>
        <begin position="1111"/>
        <end position="1143"/>
    </location>
</feature>
<dbReference type="RefSeq" id="XP_019849880.1">
    <property type="nucleotide sequence ID" value="XM_019994321.1"/>
</dbReference>
<feature type="repeat" description="ANK" evidence="3">
    <location>
        <begin position="1012"/>
        <end position="1044"/>
    </location>
</feature>
<dbReference type="KEGG" id="aqu:109580779"/>
<dbReference type="Pfam" id="PF13637">
    <property type="entry name" value="Ank_4"/>
    <property type="match status" value="1"/>
</dbReference>
<dbReference type="Proteomes" id="UP000007879">
    <property type="component" value="Unassembled WGS sequence"/>
</dbReference>
<feature type="repeat" description="ANK" evidence="3">
    <location>
        <begin position="1295"/>
        <end position="1327"/>
    </location>
</feature>
<dbReference type="SMART" id="SM00248">
    <property type="entry name" value="ANK"/>
    <property type="match status" value="15"/>
</dbReference>
<dbReference type="InterPro" id="IPR036770">
    <property type="entry name" value="Ankyrin_rpt-contain_sf"/>
</dbReference>
<evidence type="ECO:0008006" key="6">
    <source>
        <dbReference type="Google" id="ProtNLM"/>
    </source>
</evidence>
<keyword evidence="2 3" id="KW-0040">ANK repeat</keyword>
<feature type="repeat" description="ANK" evidence="3">
    <location>
        <begin position="946"/>
        <end position="978"/>
    </location>
</feature>
<feature type="repeat" description="ANK" evidence="3">
    <location>
        <begin position="1078"/>
        <end position="1110"/>
    </location>
</feature>
<feature type="repeat" description="ANK" evidence="3">
    <location>
        <begin position="880"/>
        <end position="912"/>
    </location>
</feature>
<feature type="repeat" description="ANK" evidence="3">
    <location>
        <begin position="979"/>
        <end position="1011"/>
    </location>
</feature>
<name>A0AAN0IYN5_AMPQE</name>
<evidence type="ECO:0000313" key="5">
    <source>
        <dbReference type="Proteomes" id="UP000007879"/>
    </source>
</evidence>
<feature type="repeat" description="ANK" evidence="3">
    <location>
        <begin position="913"/>
        <end position="945"/>
    </location>
</feature>
<evidence type="ECO:0000256" key="1">
    <source>
        <dbReference type="ARBA" id="ARBA00022737"/>
    </source>
</evidence>
<dbReference type="Pfam" id="PF00023">
    <property type="entry name" value="Ank"/>
    <property type="match status" value="2"/>
</dbReference>
<evidence type="ECO:0000256" key="3">
    <source>
        <dbReference type="PROSITE-ProRule" id="PRU00023"/>
    </source>
</evidence>
<feature type="repeat" description="ANK" evidence="3">
    <location>
        <begin position="1045"/>
        <end position="1077"/>
    </location>
</feature>
<reference evidence="5" key="1">
    <citation type="journal article" date="2010" name="Nature">
        <title>The Amphimedon queenslandica genome and the evolution of animal complexity.</title>
        <authorList>
            <person name="Srivastava M."/>
            <person name="Simakov O."/>
            <person name="Chapman J."/>
            <person name="Fahey B."/>
            <person name="Gauthier M.E."/>
            <person name="Mitros T."/>
            <person name="Richards G.S."/>
            <person name="Conaco C."/>
            <person name="Dacre M."/>
            <person name="Hellsten U."/>
            <person name="Larroux C."/>
            <person name="Putnam N.H."/>
            <person name="Stanke M."/>
            <person name="Adamska M."/>
            <person name="Darling A."/>
            <person name="Degnan S.M."/>
            <person name="Oakley T.H."/>
            <person name="Plachetzki D.C."/>
            <person name="Zhai Y."/>
            <person name="Adamski M."/>
            <person name="Calcino A."/>
            <person name="Cummins S.F."/>
            <person name="Goodstein D.M."/>
            <person name="Harris C."/>
            <person name="Jackson D.J."/>
            <person name="Leys S.P."/>
            <person name="Shu S."/>
            <person name="Woodcroft B.J."/>
            <person name="Vervoort M."/>
            <person name="Kosik K.S."/>
            <person name="Manning G."/>
            <person name="Degnan B.M."/>
            <person name="Rokhsar D.S."/>
        </authorList>
    </citation>
    <scope>NUCLEOTIDE SEQUENCE [LARGE SCALE GENOMIC DNA]</scope>
</reference>
<keyword evidence="5" id="KW-1185">Reference proteome</keyword>
<sequence length="1433" mass="160984">MTQDMIAGIKERVSKEENIMSAIAQHCFDNNPDITWRNLIDALLDANEVTVARNVLDKHSGTSSSSKNVYKTVMKVLRSHYSKLTASTQTCLTKVADELYSKNLINREVKHSPTFEKIEIDFSAMVSIYTEDTEKMIEVCSLFLDCLSIAEGPAKEEAIALARDWENELFRDHQVSFFLTKAATAFTPKEVELGFNDKLAIELRNLHKKYAKLMTDITTYYASSGKRDPIVFARWVQNTFDETGLAQDGVTIDKIFEQMQSHCSFIDIDAVIGLIEAYPIDDDSLQARLDKYTDNINKFIDSTELDDIVKTIEAAIIGETIKVDPKIILKLSGKWNHQTIGHVHKLMKYLFDEEAKYITVKKFLRGSICIQFLVFSKRSVPTLIVKSQAKFAFMHLLGIFQLIIANQIIIDREEDSSFTFEESLLQSIASIKSNPEYHRLSLLLIELKMKINYQNTNGQTALMLASVDGHIEIFQSLLQNGADPFVKLPENREFIGLNSLACTALSQHIYKSIGGEKIIPKDDTSVEDILEMAVNKREVSSYQSFKYVIENNLKKRFQCLQNCFHALNSHFLDATTKILTSKAWVTELKQSFQSYIKEDAACENTHQLVQLLQPHYSCLNIALLTVPCTITESIKEQVEDYNTNLNMFKDTTSLLELTMMTKGMLCGSNDFGCSKFISRLKKSWCSKTITELDIMGNFYLSSFLTLQEIHCDASSMTCTYLIPQLQTEKLMKAVIEQEGSLNKIGVFEVIINDIPLTIKDTDNLSLIEAMMQKSMSYNSTALLFACERGDFSTVQLLLSRNLDDGSTGLMMLVTYIAALMAASRYGHHQIVELLLNKVPDIDIQDDNGRTALIRASCHGHHQVVELILNEAPDIDIQDNNGWTALMLASHNGHHQVVELILNKISNINIQNRDGWTALMSAIYKGHNQVVKLLLSKNPNTNIQDNDGWTALMFASRYDHHQVVELLLNKDPDINIQDNDGWTALKFASCYGHHQVVELLLSKNPDINIQDNDGCTALISASCNGYHQVVELLLNKDPDINIQDNDGWTALMFASHYDHHQVVELLLNKGPDINFQNNNGSTALMLASYNGHHQVVKLLLSKNPDINIQNNDGCTALISASRNGYHQVVELLLSKDADINIQDNNGDSALTITMVFSHFIITEVFDITPDRRIQLLHQLHTGDYIKTLQLLLNCHHINHTDGKNCHSLAVAAKFNNFDAVTILIEKCSITPEHIISAFTAACYEGHFSMIIHLSEKITTLSNNERKLLVAAAEGNLGILIDMLCFIGMSPNTPLVAGITSLMIAASCGHIELVEALIQVGADVNKKNDEGLNALDIVNDISFYDRANIKQLLIPNTPAGKLDQVSNNAKSNNEKTSIGDTIKSNFGKYIKEFYDPYYAKQKELKMVPSEAIDQYKKSSTYFLTSIYNTVCALIK</sequence>
<dbReference type="EnsemblMetazoa" id="XM_019994321.1">
    <property type="protein sequence ID" value="XP_019849880.1"/>
    <property type="gene ID" value="LOC109580779"/>
</dbReference>
<feature type="repeat" description="ANK" evidence="3">
    <location>
        <begin position="814"/>
        <end position="846"/>
    </location>
</feature>
<dbReference type="PROSITE" id="PS50088">
    <property type="entry name" value="ANK_REPEAT"/>
    <property type="match status" value="12"/>
</dbReference>
<dbReference type="PROSITE" id="PS50297">
    <property type="entry name" value="ANK_REP_REGION"/>
    <property type="match status" value="11"/>
</dbReference>
<dbReference type="PANTHER" id="PTHR24188">
    <property type="entry name" value="ANKYRIN REPEAT PROTEIN"/>
    <property type="match status" value="1"/>
</dbReference>
<dbReference type="GeneID" id="109580779"/>
<feature type="repeat" description="ANK" evidence="3">
    <location>
        <begin position="457"/>
        <end position="483"/>
    </location>
</feature>
<dbReference type="PRINTS" id="PR01415">
    <property type="entry name" value="ANKYRIN"/>
</dbReference>
<organism evidence="4 5">
    <name type="scientific">Amphimedon queenslandica</name>
    <name type="common">Sponge</name>
    <dbReference type="NCBI Taxonomy" id="400682"/>
    <lineage>
        <taxon>Eukaryota</taxon>
        <taxon>Metazoa</taxon>
        <taxon>Porifera</taxon>
        <taxon>Demospongiae</taxon>
        <taxon>Heteroscleromorpha</taxon>
        <taxon>Haplosclerida</taxon>
        <taxon>Niphatidae</taxon>
        <taxon>Amphimedon</taxon>
    </lineage>
</organism>
<protein>
    <recommendedName>
        <fullName evidence="6">Death domain-containing protein</fullName>
    </recommendedName>
</protein>
<dbReference type="Pfam" id="PF12796">
    <property type="entry name" value="Ank_2"/>
    <property type="match status" value="4"/>
</dbReference>
<reference evidence="4" key="2">
    <citation type="submission" date="2024-06" db="UniProtKB">
        <authorList>
            <consortium name="EnsemblMetazoa"/>
        </authorList>
    </citation>
    <scope>IDENTIFICATION</scope>
</reference>
<keyword evidence="1" id="KW-0677">Repeat</keyword>
<proteinExistence type="predicted"/>
<dbReference type="PANTHER" id="PTHR24188:SF29">
    <property type="entry name" value="GH09064P"/>
    <property type="match status" value="1"/>
</dbReference>
<feature type="repeat" description="ANK" evidence="3">
    <location>
        <begin position="847"/>
        <end position="879"/>
    </location>
</feature>